<dbReference type="InterPro" id="IPR003790">
    <property type="entry name" value="GHL10"/>
</dbReference>
<dbReference type="RefSeq" id="WP_127080756.1">
    <property type="nucleotide sequence ID" value="NZ_RSCL01000004.1"/>
</dbReference>
<evidence type="ECO:0000259" key="3">
    <source>
        <dbReference type="PROSITE" id="PS51272"/>
    </source>
</evidence>
<dbReference type="SUPFAM" id="SSF51445">
    <property type="entry name" value="(Trans)glycosidases"/>
    <property type="match status" value="1"/>
</dbReference>
<dbReference type="OrthoDB" id="9759810at2"/>
<name>A0A3S1CRF5_9CYAN</name>
<dbReference type="AlphaFoldDB" id="A0A3S1CRF5"/>
<dbReference type="Pfam" id="PF00395">
    <property type="entry name" value="SLH"/>
    <property type="match status" value="2"/>
</dbReference>
<feature type="domain" description="SLH" evidence="3">
    <location>
        <begin position="3"/>
        <end position="65"/>
    </location>
</feature>
<evidence type="ECO:0000313" key="5">
    <source>
        <dbReference type="Proteomes" id="UP000271624"/>
    </source>
</evidence>
<dbReference type="Gene3D" id="3.20.20.80">
    <property type="entry name" value="Glycosidases"/>
    <property type="match status" value="1"/>
</dbReference>
<dbReference type="PROSITE" id="PS51272">
    <property type="entry name" value="SLH"/>
    <property type="match status" value="3"/>
</dbReference>
<reference evidence="4" key="2">
    <citation type="journal article" date="2019" name="Genome Biol. Evol.">
        <title>Day and night: Metabolic profiles and evolutionary relationships of six axenic non-marine cyanobacteria.</title>
        <authorList>
            <person name="Will S.E."/>
            <person name="Henke P."/>
            <person name="Boedeker C."/>
            <person name="Huang S."/>
            <person name="Brinkmann H."/>
            <person name="Rohde M."/>
            <person name="Jarek M."/>
            <person name="Friedl T."/>
            <person name="Seufert S."/>
            <person name="Schumacher M."/>
            <person name="Overmann J."/>
            <person name="Neumann-Schaal M."/>
            <person name="Petersen J."/>
        </authorList>
    </citation>
    <scope>NUCLEOTIDE SEQUENCE [LARGE SCALE GENOMIC DNA]</scope>
    <source>
        <strain evidence="4">PCC 7102</strain>
    </source>
</reference>
<dbReference type="InterPro" id="IPR052177">
    <property type="entry name" value="Divisome_Glycosyl_Hydrolase"/>
</dbReference>
<dbReference type="Pfam" id="PF02638">
    <property type="entry name" value="GHL10"/>
    <property type="match status" value="1"/>
</dbReference>
<gene>
    <name evidence="4" type="ORF">DSM106972_021740</name>
</gene>
<evidence type="ECO:0000256" key="2">
    <source>
        <dbReference type="SAM" id="MobiDB-lite"/>
    </source>
</evidence>
<feature type="domain" description="SLH" evidence="3">
    <location>
        <begin position="66"/>
        <end position="126"/>
    </location>
</feature>
<accession>A0A3S1CRF5</accession>
<feature type="compositionally biased region" description="Pro residues" evidence="2">
    <location>
        <begin position="208"/>
        <end position="220"/>
    </location>
</feature>
<reference evidence="4" key="1">
    <citation type="submission" date="2018-12" db="EMBL/GenBank/DDBJ databases">
        <authorList>
            <person name="Will S."/>
            <person name="Neumann-Schaal M."/>
            <person name="Henke P."/>
        </authorList>
    </citation>
    <scope>NUCLEOTIDE SEQUENCE</scope>
    <source>
        <strain evidence="4">PCC 7102</strain>
    </source>
</reference>
<evidence type="ECO:0000256" key="1">
    <source>
        <dbReference type="ARBA" id="ARBA00022729"/>
    </source>
</evidence>
<dbReference type="EMBL" id="RSCL01000004">
    <property type="protein sequence ID" value="RUT07914.1"/>
    <property type="molecule type" value="Genomic_DNA"/>
</dbReference>
<keyword evidence="1" id="KW-0732">Signal</keyword>
<feature type="region of interest" description="Disordered" evidence="2">
    <location>
        <begin position="202"/>
        <end position="225"/>
    </location>
</feature>
<evidence type="ECO:0000313" key="4">
    <source>
        <dbReference type="EMBL" id="RUT07914.1"/>
    </source>
</evidence>
<dbReference type="Proteomes" id="UP000271624">
    <property type="component" value="Unassembled WGS sequence"/>
</dbReference>
<dbReference type="PANTHER" id="PTHR43405">
    <property type="entry name" value="GLYCOSYL HYDROLASE DIGH"/>
    <property type="match status" value="1"/>
</dbReference>
<feature type="domain" description="SLH" evidence="3">
    <location>
        <begin position="131"/>
        <end position="195"/>
    </location>
</feature>
<protein>
    <recommendedName>
        <fullName evidence="3">SLH domain-containing protein</fullName>
    </recommendedName>
</protein>
<dbReference type="PANTHER" id="PTHR43405:SF1">
    <property type="entry name" value="GLYCOSYL HYDROLASE DIGH"/>
    <property type="match status" value="1"/>
</dbReference>
<dbReference type="InterPro" id="IPR001119">
    <property type="entry name" value="SLH_dom"/>
</dbReference>
<comment type="caution">
    <text evidence="4">The sequence shown here is derived from an EMBL/GenBank/DDBJ whole genome shotgun (WGS) entry which is preliminary data.</text>
</comment>
<dbReference type="InterPro" id="IPR017853">
    <property type="entry name" value="GH"/>
</dbReference>
<proteinExistence type="predicted"/>
<sequence>MVSNPTTFSDIQNHWARLFIEPLLRRGVVAGQNGVFRPDNSITRAEYAAIITKAFTKIPKRRQYIPFVDVPANSWAFSAIQTAFETGFLNGFPDNRFRPDNRISRLEVLLSLVAGLDIASKIRPDLLNSLPQIYEDSVQIPGYARNQVAIATSAEIVSSHPNTRLLNPNLAAIRADVAAFIYQGLVYIGEVPKIASNFLVSPRQTSTPPRPTPTPTPSPAPTGTVRVSHRREFRGAWLTCVWNIDFPSKPGLSADQQKAELVQIITRLQQLNFNALVFQVRPEGDATYQSQLEPWSAWFSGTQGQAPGYDPLQFAIAECRKRNIELHAWFNPYRARTSIRQGNLARPHLAVTNPDVVYQWGNQLWMDPGAKVVQDRAYNVIMDVLQRYDVDGIHLDDYFYPYPIQGQNFPDNKTYAAYRSAGGNLSLEDWRRENVNQMVLRLSQGIRAAKPHVKFGISPFGIYRPGQPAGIRGLDAFAVLYADAKKWVEQGWLDYIAPQLYWRTDQTQQSYPTLLKWWTEINTRQRHIYAGNNLGQLDGKAWKDEEIEKQVKISRNLVNDLSLGNIFFSMSGISENRQGIADKFRQSLYNTPALAPTMPWRNSNLPSPPTQLQVTSRRLSWQPGDTREIRSWTLYRRSGDNWTLQRVLSRGTNFATVEPGQYAVCAVDRLANESLGVVITVS</sequence>
<organism evidence="4 5">
    <name type="scientific">Dulcicalothrix desertica PCC 7102</name>
    <dbReference type="NCBI Taxonomy" id="232991"/>
    <lineage>
        <taxon>Bacteria</taxon>
        <taxon>Bacillati</taxon>
        <taxon>Cyanobacteriota</taxon>
        <taxon>Cyanophyceae</taxon>
        <taxon>Nostocales</taxon>
        <taxon>Calotrichaceae</taxon>
        <taxon>Dulcicalothrix</taxon>
    </lineage>
</organism>
<keyword evidence="5" id="KW-1185">Reference proteome</keyword>